<dbReference type="PANTHER" id="PTHR22803">
    <property type="entry name" value="MANNOSE, PHOSPHOLIPASE, LECTIN RECEPTOR RELATED"/>
    <property type="match status" value="1"/>
</dbReference>
<feature type="domain" description="C-type lectin" evidence="1">
    <location>
        <begin position="113"/>
        <end position="182"/>
    </location>
</feature>
<dbReference type="RefSeq" id="XP_028136777.1">
    <property type="nucleotide sequence ID" value="XM_028280976.1"/>
</dbReference>
<feature type="domain" description="C-type lectin" evidence="1">
    <location>
        <begin position="19"/>
        <end position="87"/>
    </location>
</feature>
<dbReference type="InterPro" id="IPR016187">
    <property type="entry name" value="CTDL_fold"/>
</dbReference>
<evidence type="ECO:0000259" key="1">
    <source>
        <dbReference type="PROSITE" id="PS50041"/>
    </source>
</evidence>
<dbReference type="InterPro" id="IPR016186">
    <property type="entry name" value="C-type_lectin-like/link_sf"/>
</dbReference>
<dbReference type="PROSITE" id="PS50041">
    <property type="entry name" value="C_TYPE_LECTIN_2"/>
    <property type="match status" value="2"/>
</dbReference>
<protein>
    <submittedName>
        <fullName evidence="2">Uncharacterized protein LOC114331397</fullName>
    </submittedName>
</protein>
<name>A0A6P7FPS9_DIAVI</name>
<sequence length="195" mass="22106">MSSTSRDGGVNYLGFNNGIWTSGTRQQDKVHWLWLAQEPFVYTKWDTLFGEPNNGTGNEECLQVINNGTTTDWNDIACNRLFYPLCEKQSAAWLSIFFHCILGVKNIGINNAIWISGNRRQDKVHWVWLTQEALVYTSWDLVFHEPNNATGDEECVSIISNNGTVTTWNDIACNRLFYPLCEKQICCSGCNCGCS</sequence>
<dbReference type="Gene3D" id="3.10.100.10">
    <property type="entry name" value="Mannose-Binding Protein A, subunit A"/>
    <property type="match status" value="2"/>
</dbReference>
<dbReference type="Pfam" id="PF00059">
    <property type="entry name" value="Lectin_C"/>
    <property type="match status" value="2"/>
</dbReference>
<dbReference type="SUPFAM" id="SSF56436">
    <property type="entry name" value="C-type lectin-like"/>
    <property type="match status" value="2"/>
</dbReference>
<organism evidence="2">
    <name type="scientific">Diabrotica virgifera virgifera</name>
    <name type="common">western corn rootworm</name>
    <dbReference type="NCBI Taxonomy" id="50390"/>
    <lineage>
        <taxon>Eukaryota</taxon>
        <taxon>Metazoa</taxon>
        <taxon>Ecdysozoa</taxon>
        <taxon>Arthropoda</taxon>
        <taxon>Hexapoda</taxon>
        <taxon>Insecta</taxon>
        <taxon>Pterygota</taxon>
        <taxon>Neoptera</taxon>
        <taxon>Endopterygota</taxon>
        <taxon>Coleoptera</taxon>
        <taxon>Polyphaga</taxon>
        <taxon>Cucujiformia</taxon>
        <taxon>Chrysomeloidea</taxon>
        <taxon>Chrysomelidae</taxon>
        <taxon>Galerucinae</taxon>
        <taxon>Diabroticina</taxon>
        <taxon>Diabroticites</taxon>
        <taxon>Diabrotica</taxon>
    </lineage>
</organism>
<reference evidence="2" key="1">
    <citation type="submission" date="2025-08" db="UniProtKB">
        <authorList>
            <consortium name="RefSeq"/>
        </authorList>
    </citation>
    <scope>IDENTIFICATION</scope>
    <source>
        <tissue evidence="2">Whole insect</tissue>
    </source>
</reference>
<dbReference type="InParanoid" id="A0A6P7FPS9"/>
<dbReference type="AlphaFoldDB" id="A0A6P7FPS9"/>
<dbReference type="InterPro" id="IPR050111">
    <property type="entry name" value="C-type_lectin/snaclec_domain"/>
</dbReference>
<dbReference type="InterPro" id="IPR001304">
    <property type="entry name" value="C-type_lectin-like"/>
</dbReference>
<proteinExistence type="predicted"/>
<gene>
    <name evidence="2" type="primary">LOC114331397</name>
</gene>
<accession>A0A6P7FPS9</accession>
<evidence type="ECO:0000313" key="2">
    <source>
        <dbReference type="RefSeq" id="XP_028136777.1"/>
    </source>
</evidence>